<dbReference type="KEGG" id="faa:HMPREF0389_01487"/>
<feature type="domain" description="Helix-hairpin-helix DNA-binding motif class 1" evidence="7">
    <location>
        <begin position="107"/>
        <end position="126"/>
    </location>
</feature>
<evidence type="ECO:0000313" key="9">
    <source>
        <dbReference type="Proteomes" id="UP000007468"/>
    </source>
</evidence>
<keyword evidence="9" id="KW-1185">Reference proteome</keyword>
<keyword evidence="8" id="KW-0547">Nucleotide-binding</keyword>
<dbReference type="eggNOG" id="COG0632">
    <property type="taxonomic scope" value="Bacteria"/>
</dbReference>
<reference evidence="9" key="1">
    <citation type="submission" date="2010-12" db="EMBL/GenBank/DDBJ databases">
        <title>The genome sequence of Filifactor alocis strain ATCC 35896.</title>
        <authorList>
            <consortium name="The Broad Institute Genome Sequencing Platform"/>
            <person name="Ward D."/>
            <person name="Earl A."/>
            <person name="Feldgarden M."/>
            <person name="Young S.K."/>
            <person name="Gargeya S."/>
            <person name="Zeng Q."/>
            <person name="Alvarado L."/>
            <person name="Berlin A."/>
            <person name="Bochicchio J."/>
            <person name="Chapman S.B."/>
            <person name="Chen Z."/>
            <person name="Freedman E."/>
            <person name="Gellesch M."/>
            <person name="Goldberg J."/>
            <person name="Griggs A."/>
            <person name="Gujja S."/>
            <person name="Heilman E."/>
            <person name="Heiman D."/>
            <person name="Howarth C."/>
            <person name="Mehta T."/>
            <person name="Neiman D."/>
            <person name="Pearson M."/>
            <person name="Roberts A."/>
            <person name="Saif S."/>
            <person name="Shea T."/>
            <person name="Shenoy N."/>
            <person name="Sisk P."/>
            <person name="Stolte C."/>
            <person name="Sykes S."/>
            <person name="White J."/>
            <person name="Yandava C."/>
            <person name="Izard J."/>
            <person name="Blanton J.M."/>
            <person name="Baranova O.V."/>
            <person name="Tanner A.C."/>
            <person name="Dewhirst F.E."/>
            <person name="Haas B."/>
            <person name="Nusbaum C."/>
            <person name="Birren B."/>
        </authorList>
    </citation>
    <scope>NUCLEOTIDE SEQUENCE [LARGE SCALE GENOMIC DNA]</scope>
    <source>
        <strain evidence="9">ATCC 35896 / D40 B5</strain>
    </source>
</reference>
<feature type="region of interest" description="Domain III" evidence="6">
    <location>
        <begin position="152"/>
        <end position="198"/>
    </location>
</feature>
<dbReference type="Gene3D" id="1.10.8.10">
    <property type="entry name" value="DNA helicase RuvA subunit, C-terminal domain"/>
    <property type="match status" value="1"/>
</dbReference>
<comment type="subunit">
    <text evidence="6">Homotetramer. Forms an RuvA(8)-RuvB(12)-Holliday junction (HJ) complex. HJ DNA is sandwiched between 2 RuvA tetramers; dsDNA enters through RuvA and exits via RuvB. An RuvB hexamer assembles on each DNA strand where it exits the tetramer. Each RuvB hexamer is contacted by two RuvA subunits (via domain III) on 2 adjacent RuvB subunits; this complex drives branch migration. In the full resolvosome a probable DNA-RuvA(4)-RuvB(12)-RuvC(2) complex forms which resolves the HJ.</text>
</comment>
<organism evidence="8 9">
    <name type="scientific">Filifactor alocis (strain ATCC 35896 / CCUG 47790 / D40 B5)</name>
    <name type="common">Fusobacterium alocis</name>
    <dbReference type="NCBI Taxonomy" id="546269"/>
    <lineage>
        <taxon>Bacteria</taxon>
        <taxon>Bacillati</taxon>
        <taxon>Bacillota</taxon>
        <taxon>Clostridia</taxon>
        <taxon>Peptostreptococcales</taxon>
        <taxon>Filifactoraceae</taxon>
        <taxon>Filifactor</taxon>
    </lineage>
</organism>
<dbReference type="RefSeq" id="WP_014262453.1">
    <property type="nucleotide sequence ID" value="NC_016630.1"/>
</dbReference>
<dbReference type="Gene3D" id="2.40.50.140">
    <property type="entry name" value="Nucleic acid-binding proteins"/>
    <property type="match status" value="1"/>
</dbReference>
<sequence length="198" mass="22075">MIGLLYGEIEELSLDSILLVCSGVGYEIQVSQNTMEHCKQHSNIRLYTKMIVREDNISLIGFFEKSEKELFEQLTSVSKIGPKVGLSILSTYQVDQIKSYIVTANIEKLSKVSGVGKKTAERIVLELKDKISHFEIDNDAIEIASPINQTEDDAIEALVSLGFSKNESYDAVQEVKQQYTAQSLDELIPLALSKLSKV</sequence>
<dbReference type="GO" id="GO:0048476">
    <property type="term" value="C:Holliday junction resolvase complex"/>
    <property type="evidence" value="ECO:0007669"/>
    <property type="project" value="UniProtKB-UniRule"/>
</dbReference>
<proteinExistence type="inferred from homology"/>
<dbReference type="SMART" id="SM00278">
    <property type="entry name" value="HhH1"/>
    <property type="match status" value="2"/>
</dbReference>
<protein>
    <recommendedName>
        <fullName evidence="6">Holliday junction branch migration complex subunit RuvA</fullName>
    </recommendedName>
</protein>
<comment type="domain">
    <text evidence="6">Has three domains with a flexible linker between the domains II and III and assumes an 'L' shape. Domain III is highly mobile and contacts RuvB.</text>
</comment>
<keyword evidence="8" id="KW-0378">Hydrolase</keyword>
<dbReference type="InterPro" id="IPR011114">
    <property type="entry name" value="RuvA_C"/>
</dbReference>
<dbReference type="Pfam" id="PF07499">
    <property type="entry name" value="RuvA_C"/>
    <property type="match status" value="1"/>
</dbReference>
<dbReference type="GO" id="GO:0005737">
    <property type="term" value="C:cytoplasm"/>
    <property type="evidence" value="ECO:0007669"/>
    <property type="project" value="UniProtKB-SubCell"/>
</dbReference>
<dbReference type="Pfam" id="PF01330">
    <property type="entry name" value="RuvA_N"/>
    <property type="match status" value="1"/>
</dbReference>
<dbReference type="GO" id="GO:0000400">
    <property type="term" value="F:four-way junction DNA binding"/>
    <property type="evidence" value="ECO:0007669"/>
    <property type="project" value="UniProtKB-UniRule"/>
</dbReference>
<dbReference type="InterPro" id="IPR010994">
    <property type="entry name" value="RuvA_2-like"/>
</dbReference>
<dbReference type="Proteomes" id="UP000007468">
    <property type="component" value="Chromosome"/>
</dbReference>
<keyword evidence="2 6" id="KW-0227">DNA damage</keyword>
<dbReference type="GO" id="GO:0016787">
    <property type="term" value="F:hydrolase activity"/>
    <property type="evidence" value="ECO:0007669"/>
    <property type="project" value="UniProtKB-KW"/>
</dbReference>
<dbReference type="NCBIfam" id="TIGR00084">
    <property type="entry name" value="ruvA"/>
    <property type="match status" value="1"/>
</dbReference>
<dbReference type="EMBL" id="CP002390">
    <property type="protein sequence ID" value="EFE27855.1"/>
    <property type="molecule type" value="Genomic_DNA"/>
</dbReference>
<evidence type="ECO:0000313" key="8">
    <source>
        <dbReference type="EMBL" id="EFE27855.1"/>
    </source>
</evidence>
<dbReference type="InterPro" id="IPR013849">
    <property type="entry name" value="DNA_helicase_Holl-junc_RuvA_I"/>
</dbReference>
<dbReference type="GO" id="GO:0009378">
    <property type="term" value="F:four-way junction helicase activity"/>
    <property type="evidence" value="ECO:0007669"/>
    <property type="project" value="InterPro"/>
</dbReference>
<keyword evidence="3 6" id="KW-0238">DNA-binding</keyword>
<dbReference type="InterPro" id="IPR003583">
    <property type="entry name" value="Hlx-hairpin-Hlx_DNA-bd_motif"/>
</dbReference>
<comment type="similarity">
    <text evidence="6">Belongs to the RuvA family.</text>
</comment>
<dbReference type="InterPro" id="IPR000085">
    <property type="entry name" value="RuvA"/>
</dbReference>
<dbReference type="AlphaFoldDB" id="D6GTP8"/>
<dbReference type="CDD" id="cd14332">
    <property type="entry name" value="UBA_RuvA_C"/>
    <property type="match status" value="1"/>
</dbReference>
<dbReference type="Pfam" id="PF14520">
    <property type="entry name" value="HHH_5"/>
    <property type="match status" value="1"/>
</dbReference>
<evidence type="ECO:0000256" key="2">
    <source>
        <dbReference type="ARBA" id="ARBA00022763"/>
    </source>
</evidence>
<dbReference type="GO" id="GO:0005524">
    <property type="term" value="F:ATP binding"/>
    <property type="evidence" value="ECO:0007669"/>
    <property type="project" value="InterPro"/>
</dbReference>
<comment type="function">
    <text evidence="6">The RuvA-RuvB-RuvC complex processes Holliday junction (HJ) DNA during genetic recombination and DNA repair, while the RuvA-RuvB complex plays an important role in the rescue of blocked DNA replication forks via replication fork reversal (RFR). RuvA specifically binds to HJ cruciform DNA, conferring on it an open structure. The RuvB hexamer acts as an ATP-dependent pump, pulling dsDNA into and through the RuvAB complex. HJ branch migration allows RuvC to scan DNA until it finds its consensus sequence, where it cleaves and resolves the cruciform DNA.</text>
</comment>
<evidence type="ECO:0000256" key="5">
    <source>
        <dbReference type="ARBA" id="ARBA00023204"/>
    </source>
</evidence>
<dbReference type="SUPFAM" id="SSF47781">
    <property type="entry name" value="RuvA domain 2-like"/>
    <property type="match status" value="1"/>
</dbReference>
<dbReference type="Gene3D" id="1.10.150.20">
    <property type="entry name" value="5' to 3' exonuclease, C-terminal subdomain"/>
    <property type="match status" value="1"/>
</dbReference>
<name>D6GTP8_FILAD</name>
<dbReference type="PATRIC" id="fig|546269.5.peg.852"/>
<keyword evidence="5 6" id="KW-0234">DNA repair</keyword>
<dbReference type="InterPro" id="IPR036267">
    <property type="entry name" value="RuvA_C_sf"/>
</dbReference>
<evidence type="ECO:0000256" key="4">
    <source>
        <dbReference type="ARBA" id="ARBA00023172"/>
    </source>
</evidence>
<comment type="subcellular location">
    <subcellularLocation>
        <location evidence="6">Cytoplasm</location>
    </subcellularLocation>
</comment>
<gene>
    <name evidence="6 8" type="primary">ruvA</name>
    <name evidence="8" type="ordered locus">HMPREF0389_01487</name>
</gene>
<dbReference type="InterPro" id="IPR012340">
    <property type="entry name" value="NA-bd_OB-fold"/>
</dbReference>
<feature type="domain" description="Helix-hairpin-helix DNA-binding motif class 1" evidence="7">
    <location>
        <begin position="72"/>
        <end position="91"/>
    </location>
</feature>
<dbReference type="SUPFAM" id="SSF50249">
    <property type="entry name" value="Nucleic acid-binding proteins"/>
    <property type="match status" value="1"/>
</dbReference>
<keyword evidence="4 6" id="KW-0233">DNA recombination</keyword>
<dbReference type="GO" id="GO:0006310">
    <property type="term" value="P:DNA recombination"/>
    <property type="evidence" value="ECO:0007669"/>
    <property type="project" value="UniProtKB-UniRule"/>
</dbReference>
<dbReference type="HAMAP" id="MF_00031">
    <property type="entry name" value="DNA_HJ_migration_RuvA"/>
    <property type="match status" value="1"/>
</dbReference>
<dbReference type="SUPFAM" id="SSF46929">
    <property type="entry name" value="DNA helicase RuvA subunit, C-terminal domain"/>
    <property type="match status" value="1"/>
</dbReference>
<dbReference type="STRING" id="546269.HMPREF0389_01487"/>
<evidence type="ECO:0000256" key="6">
    <source>
        <dbReference type="HAMAP-Rule" id="MF_00031"/>
    </source>
</evidence>
<dbReference type="GO" id="GO:0009379">
    <property type="term" value="C:Holliday junction helicase complex"/>
    <property type="evidence" value="ECO:0007669"/>
    <property type="project" value="InterPro"/>
</dbReference>
<dbReference type="GO" id="GO:0006281">
    <property type="term" value="P:DNA repair"/>
    <property type="evidence" value="ECO:0007669"/>
    <property type="project" value="UniProtKB-UniRule"/>
</dbReference>
<evidence type="ECO:0000259" key="7">
    <source>
        <dbReference type="SMART" id="SM00278"/>
    </source>
</evidence>
<accession>D6GTP8</accession>
<comment type="caution">
    <text evidence="6">Lacks conserved residue(s) required for the propagation of feature annotation.</text>
</comment>
<keyword evidence="8" id="KW-0067">ATP-binding</keyword>
<keyword evidence="1 6" id="KW-0963">Cytoplasm</keyword>
<dbReference type="OrthoDB" id="5293449at2"/>
<evidence type="ECO:0000256" key="3">
    <source>
        <dbReference type="ARBA" id="ARBA00023125"/>
    </source>
</evidence>
<keyword evidence="8" id="KW-0347">Helicase</keyword>
<evidence type="ECO:0000256" key="1">
    <source>
        <dbReference type="ARBA" id="ARBA00022490"/>
    </source>
</evidence>